<protein>
    <submittedName>
        <fullName evidence="3">Lysophospholipase, alpha-beta hydrolase superfamily</fullName>
    </submittedName>
</protein>
<keyword evidence="4" id="KW-1185">Reference proteome</keyword>
<proteinExistence type="predicted"/>
<dbReference type="PANTHER" id="PTHR11614">
    <property type="entry name" value="PHOSPHOLIPASE-RELATED"/>
    <property type="match status" value="1"/>
</dbReference>
<dbReference type="Proteomes" id="UP001205311">
    <property type="component" value="Unassembled WGS sequence"/>
</dbReference>
<evidence type="ECO:0000256" key="1">
    <source>
        <dbReference type="SAM" id="MobiDB-lite"/>
    </source>
</evidence>
<dbReference type="GO" id="GO:0016787">
    <property type="term" value="F:hydrolase activity"/>
    <property type="evidence" value="ECO:0007669"/>
    <property type="project" value="UniProtKB-KW"/>
</dbReference>
<accession>A0ABT1HZ19</accession>
<keyword evidence="3" id="KW-0378">Hydrolase</keyword>
<gene>
    <name evidence="3" type="ORF">LX15_004478</name>
</gene>
<name>A0ABT1HZ19_STRSD</name>
<sequence>MQPDILGDPFQTRDLPLGGEPNRPASATLVRHPATAADGPTRGAVLYVHGFVDYFFQVDLARHFAARGFDFYAVDLRAYGRSLRPGEMPNYVTDLSLYFEEMDAAARVIREEDGHRGLVVLGHSTGGLVSSLWAHERRHDDVLDALVLNSPWLDLAEPWLARTLGTALVDLVGAVWPTWVLPKGLSPVYGQSIHVDHRGEWDFRTEWKPVDGFPVRAGWLRAIRRGHARVHRGLDVRVPVLVMHSTRSIVGRERRLRERRWQDDVMRADTVLDVAQIARWAPKIGRRVTVTPVEGGMHDLFLSARPVREHALSEVDRWLDGVLG</sequence>
<dbReference type="InterPro" id="IPR029058">
    <property type="entry name" value="AB_hydrolase_fold"/>
</dbReference>
<feature type="domain" description="Serine aminopeptidase S33" evidence="2">
    <location>
        <begin position="40"/>
        <end position="254"/>
    </location>
</feature>
<organism evidence="3 4">
    <name type="scientific">Streptoalloteichus tenebrarius (strain ATCC 17920 / DSM 40477 / JCM 4838 / CBS 697.72 / NBRC 16177 / NCIMB 11028 / NRRL B-12390 / A12253. 1 / ISP 5477)</name>
    <name type="common">Streptomyces tenebrarius</name>
    <dbReference type="NCBI Taxonomy" id="1933"/>
    <lineage>
        <taxon>Bacteria</taxon>
        <taxon>Bacillati</taxon>
        <taxon>Actinomycetota</taxon>
        <taxon>Actinomycetes</taxon>
        <taxon>Pseudonocardiales</taxon>
        <taxon>Pseudonocardiaceae</taxon>
        <taxon>Streptoalloteichus</taxon>
    </lineage>
</organism>
<dbReference type="EMBL" id="JAMTCP010000031">
    <property type="protein sequence ID" value="MCP2260758.1"/>
    <property type="molecule type" value="Genomic_DNA"/>
</dbReference>
<dbReference type="SUPFAM" id="SSF53474">
    <property type="entry name" value="alpha/beta-Hydrolases"/>
    <property type="match status" value="1"/>
</dbReference>
<dbReference type="InterPro" id="IPR022742">
    <property type="entry name" value="Hydrolase_4"/>
</dbReference>
<dbReference type="Pfam" id="PF12146">
    <property type="entry name" value="Hydrolase_4"/>
    <property type="match status" value="1"/>
</dbReference>
<evidence type="ECO:0000313" key="4">
    <source>
        <dbReference type="Proteomes" id="UP001205311"/>
    </source>
</evidence>
<dbReference type="Gene3D" id="3.40.50.1820">
    <property type="entry name" value="alpha/beta hydrolase"/>
    <property type="match status" value="1"/>
</dbReference>
<evidence type="ECO:0000313" key="3">
    <source>
        <dbReference type="EMBL" id="MCP2260758.1"/>
    </source>
</evidence>
<reference evidence="3 4" key="1">
    <citation type="submission" date="2022-06" db="EMBL/GenBank/DDBJ databases">
        <title>Genomic Encyclopedia of Archaeal and Bacterial Type Strains, Phase II (KMG-II): from individual species to whole genera.</title>
        <authorList>
            <person name="Goeker M."/>
        </authorList>
    </citation>
    <scope>NUCLEOTIDE SEQUENCE [LARGE SCALE GENOMIC DNA]</scope>
    <source>
        <strain evidence="3 4">DSM 40477</strain>
    </source>
</reference>
<feature type="region of interest" description="Disordered" evidence="1">
    <location>
        <begin position="1"/>
        <end position="26"/>
    </location>
</feature>
<dbReference type="InterPro" id="IPR051044">
    <property type="entry name" value="MAG_DAG_Lipase"/>
</dbReference>
<dbReference type="RefSeq" id="WP_253671603.1">
    <property type="nucleotide sequence ID" value="NZ_JAMTCP010000031.1"/>
</dbReference>
<comment type="caution">
    <text evidence="3">The sequence shown here is derived from an EMBL/GenBank/DDBJ whole genome shotgun (WGS) entry which is preliminary data.</text>
</comment>
<evidence type="ECO:0000259" key="2">
    <source>
        <dbReference type="Pfam" id="PF12146"/>
    </source>
</evidence>